<evidence type="ECO:0000313" key="2">
    <source>
        <dbReference type="EMBL" id="CAI2190439.1"/>
    </source>
</evidence>
<dbReference type="InterPro" id="IPR004860">
    <property type="entry name" value="LAGLIDADG_dom"/>
</dbReference>
<dbReference type="EMBL" id="CAMKVN010006568">
    <property type="protein sequence ID" value="CAI2190439.1"/>
    <property type="molecule type" value="Genomic_DNA"/>
</dbReference>
<dbReference type="InterPro" id="IPR027434">
    <property type="entry name" value="Homing_endonucl"/>
</dbReference>
<feature type="domain" description="Homing endonuclease LAGLIDADG" evidence="1">
    <location>
        <begin position="21"/>
        <end position="149"/>
    </location>
</feature>
<gene>
    <name evidence="2" type="ORF">FWILDA_LOCUS14576</name>
</gene>
<name>A0A9W4T2U6_9GLOM</name>
<reference evidence="2" key="1">
    <citation type="submission" date="2022-08" db="EMBL/GenBank/DDBJ databases">
        <authorList>
            <person name="Kallberg Y."/>
            <person name="Tangrot J."/>
            <person name="Rosling A."/>
        </authorList>
    </citation>
    <scope>NUCLEOTIDE SEQUENCE</scope>
    <source>
        <strain evidence="2">Wild A</strain>
    </source>
</reference>
<accession>A0A9W4T2U6</accession>
<dbReference type="OrthoDB" id="2888667at2759"/>
<comment type="caution">
    <text evidence="2">The sequence shown here is derived from an EMBL/GenBank/DDBJ whole genome shotgun (WGS) entry which is preliminary data.</text>
</comment>
<dbReference type="SUPFAM" id="SSF55608">
    <property type="entry name" value="Homing endonucleases"/>
    <property type="match status" value="3"/>
</dbReference>
<keyword evidence="3" id="KW-1185">Reference proteome</keyword>
<protein>
    <submittedName>
        <fullName evidence="2">8377_t:CDS:1</fullName>
    </submittedName>
</protein>
<evidence type="ECO:0000313" key="3">
    <source>
        <dbReference type="Proteomes" id="UP001153678"/>
    </source>
</evidence>
<sequence>MSRIRLTKAQKAAIVFPPEIKEVITGMVLSDACIVMNGKEGCLKIKQYDPAFVFYLWNLFNELRYRWAKPKEVSQFLEVTGKTYIAYAFSTFTLPYFTELHSQWYRLIDGKNVKVLPLNIAELLTPIALAYWQAGDAHYEKRDGKFNINATRGSAGNKGKEQYVIRIPKREVGKVQALVAKHIPASMAYRFVPLEGLARPVIRFLDLSRVKVTHTGGNSSIVESGAGVIEAGVLLSDGWLSFASSTNKNARLGFEQSLAHLGYFWYYLLYSFLTLSGCLTELHSLFYFNGVKKKLTKAQKAAFDFPPFIQEVITGMLLSDATLVFNGKYARMQIKQKDRAFVQQLWNLFNELGIETGKTYSAYGFKTFTLPYFTESHSIWYVKVDGKNVKVIPSNFADLITPISLAYWVDQLRSVLKDRYGIESSHIAHNKAKEHALARLKAAKLFPDQPKKSSWRNIRRGCAWSPGPRGLLLPPARSSVLPC</sequence>
<dbReference type="AlphaFoldDB" id="A0A9W4T2U6"/>
<dbReference type="Gene3D" id="3.10.28.10">
    <property type="entry name" value="Homing endonucleases"/>
    <property type="match status" value="2"/>
</dbReference>
<proteinExistence type="predicted"/>
<dbReference type="Proteomes" id="UP001153678">
    <property type="component" value="Unassembled WGS sequence"/>
</dbReference>
<evidence type="ECO:0000259" key="1">
    <source>
        <dbReference type="Pfam" id="PF03161"/>
    </source>
</evidence>
<dbReference type="GO" id="GO:0004519">
    <property type="term" value="F:endonuclease activity"/>
    <property type="evidence" value="ECO:0007669"/>
    <property type="project" value="InterPro"/>
</dbReference>
<dbReference type="Pfam" id="PF03161">
    <property type="entry name" value="LAGLIDADG_2"/>
    <property type="match status" value="2"/>
</dbReference>
<feature type="domain" description="Homing endonuclease LAGLIDADG" evidence="1">
    <location>
        <begin position="311"/>
        <end position="408"/>
    </location>
</feature>
<organism evidence="2 3">
    <name type="scientific">Funneliformis geosporum</name>
    <dbReference type="NCBI Taxonomy" id="1117311"/>
    <lineage>
        <taxon>Eukaryota</taxon>
        <taxon>Fungi</taxon>
        <taxon>Fungi incertae sedis</taxon>
        <taxon>Mucoromycota</taxon>
        <taxon>Glomeromycotina</taxon>
        <taxon>Glomeromycetes</taxon>
        <taxon>Glomerales</taxon>
        <taxon>Glomeraceae</taxon>
        <taxon>Funneliformis</taxon>
    </lineage>
</organism>